<keyword evidence="1" id="KW-1133">Transmembrane helix</keyword>
<organism evidence="2 3">
    <name type="scientific">Bilophila wadsworthia (strain 3_1_6)</name>
    <dbReference type="NCBI Taxonomy" id="563192"/>
    <lineage>
        <taxon>Bacteria</taxon>
        <taxon>Pseudomonadati</taxon>
        <taxon>Thermodesulfobacteriota</taxon>
        <taxon>Desulfovibrionia</taxon>
        <taxon>Desulfovibrionales</taxon>
        <taxon>Desulfovibrionaceae</taxon>
        <taxon>Bilophila</taxon>
    </lineage>
</organism>
<feature type="transmembrane region" description="Helical" evidence="1">
    <location>
        <begin position="6"/>
        <end position="26"/>
    </location>
</feature>
<proteinExistence type="predicted"/>
<dbReference type="HOGENOM" id="CLU_3402307_0_0_7"/>
<name>S2KSR7_BILW3</name>
<dbReference type="Proteomes" id="UP000006034">
    <property type="component" value="Unassembled WGS sequence"/>
</dbReference>
<evidence type="ECO:0000313" key="3">
    <source>
        <dbReference type="Proteomes" id="UP000006034"/>
    </source>
</evidence>
<dbReference type="AlphaFoldDB" id="S2KSR7"/>
<gene>
    <name evidence="2" type="ORF">HMPREF0179_05060</name>
</gene>
<dbReference type="EMBL" id="ADCP02000001">
    <property type="protein sequence ID" value="EPC05775.1"/>
    <property type="molecule type" value="Genomic_DNA"/>
</dbReference>
<evidence type="ECO:0000256" key="1">
    <source>
        <dbReference type="SAM" id="Phobius"/>
    </source>
</evidence>
<reference evidence="2 3" key="2">
    <citation type="submission" date="2013-04" db="EMBL/GenBank/DDBJ databases">
        <title>The Genome Sequence of Bilophila wadsworthia 3_1_6.</title>
        <authorList>
            <consortium name="The Broad Institute Genomics Platform"/>
            <person name="Earl A."/>
            <person name="Ward D."/>
            <person name="Feldgarden M."/>
            <person name="Gevers D."/>
            <person name="Sibley C."/>
            <person name="Strauss J."/>
            <person name="Allen-Vercoe E."/>
            <person name="Walker B."/>
            <person name="Young S."/>
            <person name="Zeng Q."/>
            <person name="Gargeya S."/>
            <person name="Fitzgerald M."/>
            <person name="Haas B."/>
            <person name="Abouelleil A."/>
            <person name="Allen A.W."/>
            <person name="Alvarado L."/>
            <person name="Arachchi H.M."/>
            <person name="Berlin A.M."/>
            <person name="Chapman S.B."/>
            <person name="Gainer-Dewar J."/>
            <person name="Goldberg J."/>
            <person name="Griggs A."/>
            <person name="Gujja S."/>
            <person name="Hansen M."/>
            <person name="Howarth C."/>
            <person name="Imamovic A."/>
            <person name="Ireland A."/>
            <person name="Larimer J."/>
            <person name="McCowan C."/>
            <person name="Murphy C."/>
            <person name="Pearson M."/>
            <person name="Poon T.W."/>
            <person name="Priest M."/>
            <person name="Roberts A."/>
            <person name="Saif S."/>
            <person name="Shea T."/>
            <person name="Sisk P."/>
            <person name="Sykes S."/>
            <person name="Wortman J."/>
            <person name="Nusbaum C."/>
            <person name="Birren B."/>
        </authorList>
    </citation>
    <scope>NUCLEOTIDE SEQUENCE [LARGE SCALE GENOMIC DNA]</scope>
    <source>
        <strain evidence="2 3">3_1_6</strain>
    </source>
</reference>
<keyword evidence="1" id="KW-0812">Transmembrane</keyword>
<comment type="caution">
    <text evidence="2">The sequence shown here is derived from an EMBL/GenBank/DDBJ whole genome shotgun (WGS) entry which is preliminary data.</text>
</comment>
<evidence type="ECO:0000313" key="2">
    <source>
        <dbReference type="EMBL" id="EPC05775.1"/>
    </source>
</evidence>
<accession>S2KSR7</accession>
<reference evidence="2 3" key="1">
    <citation type="submission" date="2010-10" db="EMBL/GenBank/DDBJ databases">
        <authorList>
            <consortium name="The Broad Institute Genome Sequencing Platform"/>
            <person name="Ward D."/>
            <person name="Earl A."/>
            <person name="Feldgarden M."/>
            <person name="Young S.K."/>
            <person name="Gargeya S."/>
            <person name="Zeng Q."/>
            <person name="Alvarado L."/>
            <person name="Berlin A."/>
            <person name="Bochicchio J."/>
            <person name="Chapman S.B."/>
            <person name="Chen Z."/>
            <person name="Freedman E."/>
            <person name="Gellesch M."/>
            <person name="Goldberg J."/>
            <person name="Griggs A."/>
            <person name="Gujja S."/>
            <person name="Heilman E."/>
            <person name="Heiman D."/>
            <person name="Howarth C."/>
            <person name="Mehta T."/>
            <person name="Neiman D."/>
            <person name="Pearson M."/>
            <person name="Roberts A."/>
            <person name="Saif S."/>
            <person name="Shea T."/>
            <person name="Shenoy N."/>
            <person name="Sisk P."/>
            <person name="Stolte C."/>
            <person name="Sykes S."/>
            <person name="White J."/>
            <person name="Yandava C."/>
            <person name="Allen-Vercoe E."/>
            <person name="Sibley C."/>
            <person name="Ambrose C.E."/>
            <person name="Strauss J."/>
            <person name="Daigneault M."/>
            <person name="Haas B."/>
            <person name="Nusbaum C."/>
            <person name="Birren B."/>
        </authorList>
    </citation>
    <scope>NUCLEOTIDE SEQUENCE [LARGE SCALE GENOMIC DNA]</scope>
    <source>
        <strain evidence="2 3">3_1_6</strain>
    </source>
</reference>
<keyword evidence="3" id="KW-1185">Reference proteome</keyword>
<keyword evidence="1" id="KW-0472">Membrane</keyword>
<sequence length="30" mass="3144">MEGLIGPLISFIGAVLIGIVVGKYIASKRK</sequence>
<protein>
    <submittedName>
        <fullName evidence="2">Uncharacterized protein</fullName>
    </submittedName>
</protein>